<protein>
    <submittedName>
        <fullName evidence="2">Uncharacterized protein</fullName>
    </submittedName>
</protein>
<evidence type="ECO:0000256" key="1">
    <source>
        <dbReference type="SAM" id="Phobius"/>
    </source>
</evidence>
<name>A0A2G8TA78_9BURK</name>
<dbReference type="OrthoDB" id="874372at2"/>
<keyword evidence="1" id="KW-1133">Transmembrane helix</keyword>
<proteinExistence type="predicted"/>
<dbReference type="EMBL" id="PDOC01000018">
    <property type="protein sequence ID" value="PIL42955.1"/>
    <property type="molecule type" value="Genomic_DNA"/>
</dbReference>
<dbReference type="AlphaFoldDB" id="A0A2G8TA78"/>
<dbReference type="Proteomes" id="UP000230390">
    <property type="component" value="Unassembled WGS sequence"/>
</dbReference>
<organism evidence="2 3">
    <name type="scientific">Massilia eurypsychrophila</name>
    <dbReference type="NCBI Taxonomy" id="1485217"/>
    <lineage>
        <taxon>Bacteria</taxon>
        <taxon>Pseudomonadati</taxon>
        <taxon>Pseudomonadota</taxon>
        <taxon>Betaproteobacteria</taxon>
        <taxon>Burkholderiales</taxon>
        <taxon>Oxalobacteraceae</taxon>
        <taxon>Telluria group</taxon>
        <taxon>Massilia</taxon>
    </lineage>
</organism>
<accession>A0A2G8TA78</accession>
<feature type="transmembrane region" description="Helical" evidence="1">
    <location>
        <begin position="14"/>
        <end position="35"/>
    </location>
</feature>
<sequence>MTAEHGFWHKAGEMLLEIVIIVFAVSLSIWLHSVGEHRHEQKQVKTFLLGLKRDIQSDQAQVKQIVAFHRASDQRYAYLAAGDPKESPDGEKFDEAYRHLPMNNFLVPRLGRYEGFKSSGKLTNIENEALLEKIVNLYQYDLPKADLSSDGWKGHQKKLLAYAEQQTEEDDGLAARYKMATSAAGKRHLRQMVTYPQLYDRYQSIVDGGNAIIKDIDQAYPDQAQPL</sequence>
<comment type="caution">
    <text evidence="2">The sequence shown here is derived from an EMBL/GenBank/DDBJ whole genome shotgun (WGS) entry which is preliminary data.</text>
</comment>
<reference evidence="2 3" key="1">
    <citation type="submission" date="2017-10" db="EMBL/GenBank/DDBJ databases">
        <title>Massilia psychrophilum sp. nov., a novel purple-pigmented bacterium isolated from Tianshan glacier, Xinjiang Municipality, China.</title>
        <authorList>
            <person name="Wang H."/>
        </authorList>
    </citation>
    <scope>NUCLEOTIDE SEQUENCE [LARGE SCALE GENOMIC DNA]</scope>
    <source>
        <strain evidence="2 3">JCM 30074</strain>
    </source>
</reference>
<keyword evidence="3" id="KW-1185">Reference proteome</keyword>
<evidence type="ECO:0000313" key="3">
    <source>
        <dbReference type="Proteomes" id="UP000230390"/>
    </source>
</evidence>
<gene>
    <name evidence="2" type="ORF">CR105_21580</name>
</gene>
<evidence type="ECO:0000313" key="2">
    <source>
        <dbReference type="EMBL" id="PIL42955.1"/>
    </source>
</evidence>
<keyword evidence="1" id="KW-0472">Membrane</keyword>
<dbReference type="RefSeq" id="WP_099792065.1">
    <property type="nucleotide sequence ID" value="NZ_JBHLYV010000018.1"/>
</dbReference>
<keyword evidence="1" id="KW-0812">Transmembrane</keyword>